<dbReference type="Pfam" id="PF26640">
    <property type="entry name" value="DUF8212"/>
    <property type="match status" value="1"/>
</dbReference>
<evidence type="ECO:0000259" key="1">
    <source>
        <dbReference type="Pfam" id="PF06985"/>
    </source>
</evidence>
<sequence>MRLLDTSTLEVEVFIQRRVSEYAILSHTWEDEEKKGFAKIERCCQMAAEDGYSYCWIDTCCIDKESSAKLSEAINSMYQWYRDSNVCYVKSKWFTRSWTLQELIPPLVVEFYCADWTECGTRLSLQAHIADITKVIPAVLQGGDPSRCTDEAYCLLGLFRINMPLLYGEGSKAFRRLQEAIMREEEDYTLLTWTSARLNSSSEGYLRTHRATSLR</sequence>
<proteinExistence type="predicted"/>
<dbReference type="Proteomes" id="UP000799424">
    <property type="component" value="Unassembled WGS sequence"/>
</dbReference>
<evidence type="ECO:0000313" key="3">
    <source>
        <dbReference type="EMBL" id="KAF2825149.1"/>
    </source>
</evidence>
<accession>A0A6A6ZX73</accession>
<evidence type="ECO:0000259" key="2">
    <source>
        <dbReference type="Pfam" id="PF26640"/>
    </source>
</evidence>
<evidence type="ECO:0000313" key="4">
    <source>
        <dbReference type="Proteomes" id="UP000799424"/>
    </source>
</evidence>
<dbReference type="InterPro" id="IPR010730">
    <property type="entry name" value="HET"/>
</dbReference>
<organism evidence="3 4">
    <name type="scientific">Ophiobolus disseminans</name>
    <dbReference type="NCBI Taxonomy" id="1469910"/>
    <lineage>
        <taxon>Eukaryota</taxon>
        <taxon>Fungi</taxon>
        <taxon>Dikarya</taxon>
        <taxon>Ascomycota</taxon>
        <taxon>Pezizomycotina</taxon>
        <taxon>Dothideomycetes</taxon>
        <taxon>Pleosporomycetidae</taxon>
        <taxon>Pleosporales</taxon>
        <taxon>Pleosporineae</taxon>
        <taxon>Phaeosphaeriaceae</taxon>
        <taxon>Ophiobolus</taxon>
    </lineage>
</organism>
<dbReference type="PANTHER" id="PTHR10622">
    <property type="entry name" value="HET DOMAIN-CONTAINING PROTEIN"/>
    <property type="match status" value="1"/>
</dbReference>
<name>A0A6A6ZX73_9PLEO</name>
<feature type="domain" description="Heterokaryon incompatibility" evidence="1">
    <location>
        <begin position="22"/>
        <end position="89"/>
    </location>
</feature>
<reference evidence="3" key="1">
    <citation type="journal article" date="2020" name="Stud. Mycol.">
        <title>101 Dothideomycetes genomes: a test case for predicting lifestyles and emergence of pathogens.</title>
        <authorList>
            <person name="Haridas S."/>
            <person name="Albert R."/>
            <person name="Binder M."/>
            <person name="Bloem J."/>
            <person name="Labutti K."/>
            <person name="Salamov A."/>
            <person name="Andreopoulos B."/>
            <person name="Baker S."/>
            <person name="Barry K."/>
            <person name="Bills G."/>
            <person name="Bluhm B."/>
            <person name="Cannon C."/>
            <person name="Castanera R."/>
            <person name="Culley D."/>
            <person name="Daum C."/>
            <person name="Ezra D."/>
            <person name="Gonzalez J."/>
            <person name="Henrissat B."/>
            <person name="Kuo A."/>
            <person name="Liang C."/>
            <person name="Lipzen A."/>
            <person name="Lutzoni F."/>
            <person name="Magnuson J."/>
            <person name="Mondo S."/>
            <person name="Nolan M."/>
            <person name="Ohm R."/>
            <person name="Pangilinan J."/>
            <person name="Park H.-J."/>
            <person name="Ramirez L."/>
            <person name="Alfaro M."/>
            <person name="Sun H."/>
            <person name="Tritt A."/>
            <person name="Yoshinaga Y."/>
            <person name="Zwiers L.-H."/>
            <person name="Turgeon B."/>
            <person name="Goodwin S."/>
            <person name="Spatafora J."/>
            <person name="Crous P."/>
            <person name="Grigoriev I."/>
        </authorList>
    </citation>
    <scope>NUCLEOTIDE SEQUENCE</scope>
    <source>
        <strain evidence="3">CBS 113818</strain>
    </source>
</reference>
<gene>
    <name evidence="3" type="ORF">CC86DRAFT_446586</name>
</gene>
<dbReference type="AlphaFoldDB" id="A0A6A6ZX73"/>
<dbReference type="PANTHER" id="PTHR10622:SF10">
    <property type="entry name" value="HET DOMAIN-CONTAINING PROTEIN"/>
    <property type="match status" value="1"/>
</dbReference>
<dbReference type="InterPro" id="IPR058525">
    <property type="entry name" value="DUF8212"/>
</dbReference>
<dbReference type="EMBL" id="MU006228">
    <property type="protein sequence ID" value="KAF2825149.1"/>
    <property type="molecule type" value="Genomic_DNA"/>
</dbReference>
<dbReference type="OrthoDB" id="20872at2759"/>
<protein>
    <submittedName>
        <fullName evidence="3">Uncharacterized protein</fullName>
    </submittedName>
</protein>
<keyword evidence="4" id="KW-1185">Reference proteome</keyword>
<feature type="domain" description="DUF8212" evidence="2">
    <location>
        <begin position="172"/>
        <end position="204"/>
    </location>
</feature>
<dbReference type="Pfam" id="PF06985">
    <property type="entry name" value="HET"/>
    <property type="match status" value="1"/>
</dbReference>